<name>A0A8X8BXJ4_POPTO</name>
<dbReference type="Proteomes" id="UP000886885">
    <property type="component" value="Chromosome 18D"/>
</dbReference>
<gene>
    <name evidence="1" type="ORF">POTOM_057228</name>
</gene>
<sequence length="82" mass="9184">MRYYIYFDMLAMDVSLIAAIILCRILRWVSKLLLLSFFLASPLSLAQTITPLQTSVCAEADRVALLGFKARILKDATDILSS</sequence>
<organism evidence="1 2">
    <name type="scientific">Populus tomentosa</name>
    <name type="common">Chinese white poplar</name>
    <dbReference type="NCBI Taxonomy" id="118781"/>
    <lineage>
        <taxon>Eukaryota</taxon>
        <taxon>Viridiplantae</taxon>
        <taxon>Streptophyta</taxon>
        <taxon>Embryophyta</taxon>
        <taxon>Tracheophyta</taxon>
        <taxon>Spermatophyta</taxon>
        <taxon>Magnoliopsida</taxon>
        <taxon>eudicotyledons</taxon>
        <taxon>Gunneridae</taxon>
        <taxon>Pentapetalae</taxon>
        <taxon>rosids</taxon>
        <taxon>fabids</taxon>
        <taxon>Malpighiales</taxon>
        <taxon>Salicaceae</taxon>
        <taxon>Saliceae</taxon>
        <taxon>Populus</taxon>
    </lineage>
</organism>
<evidence type="ECO:0000313" key="1">
    <source>
        <dbReference type="EMBL" id="KAG6739626.1"/>
    </source>
</evidence>
<proteinExistence type="predicted"/>
<reference evidence="1" key="1">
    <citation type="journal article" date="2020" name="bioRxiv">
        <title>Hybrid origin of Populus tomentosa Carr. identified through genome sequencing and phylogenomic analysis.</title>
        <authorList>
            <person name="An X."/>
            <person name="Gao K."/>
            <person name="Chen Z."/>
            <person name="Li J."/>
            <person name="Yang X."/>
            <person name="Yang X."/>
            <person name="Zhou J."/>
            <person name="Guo T."/>
            <person name="Zhao T."/>
            <person name="Huang S."/>
            <person name="Miao D."/>
            <person name="Khan W.U."/>
            <person name="Rao P."/>
            <person name="Ye M."/>
            <person name="Lei B."/>
            <person name="Liao W."/>
            <person name="Wang J."/>
            <person name="Ji L."/>
            <person name="Li Y."/>
            <person name="Guo B."/>
            <person name="Mustafa N.S."/>
            <person name="Li S."/>
            <person name="Yun Q."/>
            <person name="Keller S.R."/>
            <person name="Mao J."/>
            <person name="Zhang R."/>
            <person name="Strauss S.H."/>
        </authorList>
    </citation>
    <scope>NUCLEOTIDE SEQUENCE</scope>
    <source>
        <strain evidence="1">GM15</strain>
        <tissue evidence="1">Leaf</tissue>
    </source>
</reference>
<accession>A0A8X8BXJ4</accession>
<evidence type="ECO:0000313" key="2">
    <source>
        <dbReference type="Proteomes" id="UP000886885"/>
    </source>
</evidence>
<protein>
    <submittedName>
        <fullName evidence="1">Uncharacterized protein</fullName>
    </submittedName>
</protein>
<dbReference type="EMBL" id="JAAWWB010000036">
    <property type="protein sequence ID" value="KAG6739626.1"/>
    <property type="molecule type" value="Genomic_DNA"/>
</dbReference>
<dbReference type="AlphaFoldDB" id="A0A8X8BXJ4"/>
<comment type="caution">
    <text evidence="1">The sequence shown here is derived from an EMBL/GenBank/DDBJ whole genome shotgun (WGS) entry which is preliminary data.</text>
</comment>
<keyword evidence="2" id="KW-1185">Reference proteome</keyword>